<proteinExistence type="inferred from homology"/>
<dbReference type="AlphaFoldDB" id="G3AX18"/>
<dbReference type="PANTHER" id="PTHR11046:SF0">
    <property type="entry name" value="OLIGORIBONUCLEASE, MITOCHONDRIAL"/>
    <property type="match status" value="1"/>
</dbReference>
<dbReference type="Proteomes" id="UP000000707">
    <property type="component" value="Unassembled WGS sequence"/>
</dbReference>
<evidence type="ECO:0000313" key="7">
    <source>
        <dbReference type="Proteomes" id="UP000000707"/>
    </source>
</evidence>
<evidence type="ECO:0000259" key="5">
    <source>
        <dbReference type="SMART" id="SM00479"/>
    </source>
</evidence>
<dbReference type="InterPro" id="IPR013520">
    <property type="entry name" value="Ribonucl_H"/>
</dbReference>
<reference evidence="6 7" key="1">
    <citation type="journal article" date="2011" name="Proc. Natl. Acad. Sci. U.S.A.">
        <title>Comparative genomics of xylose-fermenting fungi for enhanced biofuel production.</title>
        <authorList>
            <person name="Wohlbach D.J."/>
            <person name="Kuo A."/>
            <person name="Sato T.K."/>
            <person name="Potts K.M."/>
            <person name="Salamov A.A."/>
            <person name="LaButti K.M."/>
            <person name="Sun H."/>
            <person name="Clum A."/>
            <person name="Pangilinan J.L."/>
            <person name="Lindquist E.A."/>
            <person name="Lucas S."/>
            <person name="Lapidus A."/>
            <person name="Jin M."/>
            <person name="Gunawan C."/>
            <person name="Balan V."/>
            <person name="Dale B.E."/>
            <person name="Jeffries T.W."/>
            <person name="Zinkel R."/>
            <person name="Barry K.W."/>
            <person name="Grigoriev I.V."/>
            <person name="Gasch A.P."/>
        </authorList>
    </citation>
    <scope>NUCLEOTIDE SEQUENCE [LARGE SCALE GENOMIC DNA]</scope>
    <source>
        <strain evidence="7">ATCC 10573 / BCRC 21748 / CBS 615 / JCM 9827 / NBRC 10315 / NRRL Y-1498 / VKM Y-70</strain>
    </source>
</reference>
<dbReference type="InterPro" id="IPR012337">
    <property type="entry name" value="RNaseH-like_sf"/>
</dbReference>
<dbReference type="PANTHER" id="PTHR11046">
    <property type="entry name" value="OLIGORIBONUCLEASE, MITOCHONDRIAL"/>
    <property type="match status" value="1"/>
</dbReference>
<dbReference type="SMART" id="SM00479">
    <property type="entry name" value="EXOIII"/>
    <property type="match status" value="1"/>
</dbReference>
<dbReference type="KEGG" id="cten:18245400"/>
<dbReference type="EMBL" id="GL996510">
    <property type="protein sequence ID" value="EGV66665.1"/>
    <property type="molecule type" value="Genomic_DNA"/>
</dbReference>
<dbReference type="eggNOG" id="KOG3242">
    <property type="taxonomic scope" value="Eukaryota"/>
</dbReference>
<dbReference type="Gene3D" id="3.30.420.10">
    <property type="entry name" value="Ribonuclease H-like superfamily/Ribonuclease H"/>
    <property type="match status" value="1"/>
</dbReference>
<dbReference type="GO" id="GO:0005739">
    <property type="term" value="C:mitochondrion"/>
    <property type="evidence" value="ECO:0007669"/>
    <property type="project" value="TreeGrafter"/>
</dbReference>
<organism evidence="7">
    <name type="scientific">Candida tenuis (strain ATCC 10573 / BCRC 21748 / CBS 615 / JCM 9827 / NBRC 10315 / NRRL Y-1498 / VKM Y-70)</name>
    <name type="common">Yeast</name>
    <name type="synonym">Yamadazyma tenuis</name>
    <dbReference type="NCBI Taxonomy" id="590646"/>
    <lineage>
        <taxon>Eukaryota</taxon>
        <taxon>Fungi</taxon>
        <taxon>Dikarya</taxon>
        <taxon>Ascomycota</taxon>
        <taxon>Saccharomycotina</taxon>
        <taxon>Pichiomycetes</taxon>
        <taxon>Debaryomycetaceae</taxon>
        <taxon>Yamadazyma</taxon>
    </lineage>
</organism>
<keyword evidence="7" id="KW-1185">Reference proteome</keyword>
<dbReference type="InterPro" id="IPR036397">
    <property type="entry name" value="RNaseH_sf"/>
</dbReference>
<name>G3AX18_CANTC</name>
<keyword evidence="2" id="KW-0540">Nuclease</keyword>
<keyword evidence="4" id="KW-0269">Exonuclease</keyword>
<dbReference type="SUPFAM" id="SSF53098">
    <property type="entry name" value="Ribonuclease H-like"/>
    <property type="match status" value="1"/>
</dbReference>
<dbReference type="CDD" id="cd06135">
    <property type="entry name" value="Orn"/>
    <property type="match status" value="1"/>
</dbReference>
<dbReference type="HOGENOM" id="CLU_064761_0_1_1"/>
<comment type="similarity">
    <text evidence="1">Belongs to the oligoribonuclease family.</text>
</comment>
<evidence type="ECO:0000256" key="4">
    <source>
        <dbReference type="ARBA" id="ARBA00022839"/>
    </source>
</evidence>
<evidence type="ECO:0000256" key="1">
    <source>
        <dbReference type="ARBA" id="ARBA00009921"/>
    </source>
</evidence>
<dbReference type="InterPro" id="IPR022894">
    <property type="entry name" value="Oligoribonuclease"/>
</dbReference>
<dbReference type="NCBIfam" id="NF003765">
    <property type="entry name" value="PRK05359.1"/>
    <property type="match status" value="1"/>
</dbReference>
<dbReference type="GO" id="GO:0003676">
    <property type="term" value="F:nucleic acid binding"/>
    <property type="evidence" value="ECO:0007669"/>
    <property type="project" value="InterPro"/>
</dbReference>
<sequence length="217" mass="25062">MSAQRLIKNLVNSTRVMKPSKPLVWIDCEMTGLNINTDHIIEVCCLITDGDLNVVDDCYESTVYYDESVLQKMDAWCTKTHTESGLWNKVISNPDRTVSKVQDELLAFITKYVDIHKGLLAGNSVHMDKFFMMKEFPKVIDHLHYRLVDVSSLSEVGKRHNPKLMSVQPRKKKDHTAKSDILESIEQLRWLRETYLKSEEESRDTIDKLSRARSNSS</sequence>
<dbReference type="GO" id="GO:0000175">
    <property type="term" value="F:3'-5'-RNA exonuclease activity"/>
    <property type="evidence" value="ECO:0007669"/>
    <property type="project" value="InterPro"/>
</dbReference>
<evidence type="ECO:0000256" key="2">
    <source>
        <dbReference type="ARBA" id="ARBA00022722"/>
    </source>
</evidence>
<evidence type="ECO:0000313" key="6">
    <source>
        <dbReference type="EMBL" id="EGV66665.1"/>
    </source>
</evidence>
<dbReference type="STRING" id="590646.G3AX18"/>
<feature type="domain" description="Exonuclease" evidence="5">
    <location>
        <begin position="22"/>
        <end position="197"/>
    </location>
</feature>
<keyword evidence="3" id="KW-0378">Hydrolase</keyword>
<gene>
    <name evidence="6" type="ORF">CANTEDRAFT_100638</name>
</gene>
<protein>
    <submittedName>
        <fullName evidence="6">Ribonuclease H-like protein</fullName>
    </submittedName>
</protein>
<dbReference type="OrthoDB" id="270189at2759"/>
<dbReference type="FunFam" id="3.30.420.10:FF:000003">
    <property type="entry name" value="Oligoribonuclease"/>
    <property type="match status" value="1"/>
</dbReference>
<dbReference type="GeneID" id="18245400"/>
<accession>G3AX18</accession>
<evidence type="ECO:0000256" key="3">
    <source>
        <dbReference type="ARBA" id="ARBA00022801"/>
    </source>
</evidence>
<dbReference type="Pfam" id="PF00929">
    <property type="entry name" value="RNase_T"/>
    <property type="match status" value="1"/>
</dbReference>